<gene>
    <name evidence="3" type="ORF">TrLO_g14121</name>
</gene>
<evidence type="ECO:0000313" key="4">
    <source>
        <dbReference type="Proteomes" id="UP001165122"/>
    </source>
</evidence>
<dbReference type="Proteomes" id="UP001165122">
    <property type="component" value="Unassembled WGS sequence"/>
</dbReference>
<evidence type="ECO:0008006" key="5">
    <source>
        <dbReference type="Google" id="ProtNLM"/>
    </source>
</evidence>
<feature type="chain" id="PRO_5040975945" description="Transmembrane protein" evidence="2">
    <location>
        <begin position="18"/>
        <end position="438"/>
    </location>
</feature>
<sequence>MISVYLLLWWFTKIVQGSVRSEWRKYLNLLTEKIARMRGISLRRGLAGFLTLVTGVCGIFLFTRMSADEMDWTTISVVSLTGLVASLGVAVSEVYSSLKAQSRRSGLSESGQIVERATELEEPVEECSWFFVGVSFLITSMFTVLCVCYGVTLEDKYWTLAGLIFSVTILSFVMAVLCKPKRMDAGYKRFLYFHFFTFAVVGEIAITVGDFRSGFIFKGWFAILNIPLWSLAFWLVLKLRASAAKLPPQELSDFLCHTVLVKGTAAMGTILFFSFETVSCLISQNSLINGQCNNTSYAAMFLSLYLVFLTGLSIVSKTVPKSVQRETAWELSSIASLKGLKWWQQIQGGFMTITALISLYLLSVLGVEGNVNSSVFNVGALGGVSIGFAAVINTTTLIRTRNEHQRNTTTVELPPTQRSARGYSAGDIEENATTLALV</sequence>
<feature type="transmembrane region" description="Helical" evidence="1">
    <location>
        <begin position="129"/>
        <end position="152"/>
    </location>
</feature>
<dbReference type="AlphaFoldDB" id="A0A9W7C9Y9"/>
<comment type="caution">
    <text evidence="3">The sequence shown here is derived from an EMBL/GenBank/DDBJ whole genome shotgun (WGS) entry which is preliminary data.</text>
</comment>
<keyword evidence="4" id="KW-1185">Reference proteome</keyword>
<keyword evidence="1" id="KW-1133">Transmembrane helix</keyword>
<dbReference type="EMBL" id="BRXW01000043">
    <property type="protein sequence ID" value="GMI02361.1"/>
    <property type="molecule type" value="Genomic_DNA"/>
</dbReference>
<evidence type="ECO:0000256" key="1">
    <source>
        <dbReference type="SAM" id="Phobius"/>
    </source>
</evidence>
<name>A0A9W7C9Y9_9STRA</name>
<dbReference type="OrthoDB" id="202632at2759"/>
<evidence type="ECO:0000256" key="2">
    <source>
        <dbReference type="SAM" id="SignalP"/>
    </source>
</evidence>
<feature type="transmembrane region" description="Helical" evidence="1">
    <location>
        <begin position="190"/>
        <end position="209"/>
    </location>
</feature>
<keyword evidence="1" id="KW-0812">Transmembrane</keyword>
<feature type="transmembrane region" description="Helical" evidence="1">
    <location>
        <begin position="295"/>
        <end position="315"/>
    </location>
</feature>
<proteinExistence type="predicted"/>
<feature type="transmembrane region" description="Helical" evidence="1">
    <location>
        <begin position="215"/>
        <end position="237"/>
    </location>
</feature>
<evidence type="ECO:0000313" key="3">
    <source>
        <dbReference type="EMBL" id="GMI02361.1"/>
    </source>
</evidence>
<accession>A0A9W7C9Y9</accession>
<keyword evidence="1" id="KW-0472">Membrane</keyword>
<protein>
    <recommendedName>
        <fullName evidence="5">Transmembrane protein</fullName>
    </recommendedName>
</protein>
<keyword evidence="2" id="KW-0732">Signal</keyword>
<feature type="transmembrane region" description="Helical" evidence="1">
    <location>
        <begin position="46"/>
        <end position="63"/>
    </location>
</feature>
<feature type="transmembrane region" description="Helical" evidence="1">
    <location>
        <begin position="348"/>
        <end position="367"/>
    </location>
</feature>
<reference evidence="4" key="1">
    <citation type="journal article" date="2023" name="Commun. Biol.">
        <title>Genome analysis of Parmales, the sister group of diatoms, reveals the evolutionary specialization of diatoms from phago-mixotrophs to photoautotrophs.</title>
        <authorList>
            <person name="Ban H."/>
            <person name="Sato S."/>
            <person name="Yoshikawa S."/>
            <person name="Yamada K."/>
            <person name="Nakamura Y."/>
            <person name="Ichinomiya M."/>
            <person name="Sato N."/>
            <person name="Blanc-Mathieu R."/>
            <person name="Endo H."/>
            <person name="Kuwata A."/>
            <person name="Ogata H."/>
        </authorList>
    </citation>
    <scope>NUCLEOTIDE SEQUENCE [LARGE SCALE GENOMIC DNA]</scope>
    <source>
        <strain evidence="4">NIES 3700</strain>
    </source>
</reference>
<organism evidence="3 4">
    <name type="scientific">Triparma laevis f. longispina</name>
    <dbReference type="NCBI Taxonomy" id="1714387"/>
    <lineage>
        <taxon>Eukaryota</taxon>
        <taxon>Sar</taxon>
        <taxon>Stramenopiles</taxon>
        <taxon>Ochrophyta</taxon>
        <taxon>Bolidophyceae</taxon>
        <taxon>Parmales</taxon>
        <taxon>Triparmaceae</taxon>
        <taxon>Triparma</taxon>
    </lineage>
</organism>
<feature type="signal peptide" evidence="2">
    <location>
        <begin position="1"/>
        <end position="17"/>
    </location>
</feature>
<feature type="transmembrane region" description="Helical" evidence="1">
    <location>
        <begin position="75"/>
        <end position="95"/>
    </location>
</feature>
<feature type="transmembrane region" description="Helical" evidence="1">
    <location>
        <begin position="158"/>
        <end position="178"/>
    </location>
</feature>
<feature type="transmembrane region" description="Helical" evidence="1">
    <location>
        <begin position="379"/>
        <end position="398"/>
    </location>
</feature>
<feature type="transmembrane region" description="Helical" evidence="1">
    <location>
        <begin position="258"/>
        <end position="275"/>
    </location>
</feature>